<dbReference type="EMBL" id="JAOVZQ010000001">
    <property type="protein sequence ID" value="MCY0095725.1"/>
    <property type="molecule type" value="Genomic_DNA"/>
</dbReference>
<keyword evidence="2" id="KW-0675">Receptor</keyword>
<sequence length="178" mass="19756">MIDQALIRAFAASAEFEKSGAIVNQALRSGKQTAFLCHSRKDATLARGLQGFLQSKGWMVYIDWEGSAMQPTPSPLTAQNTRERIKRLDWFVYLATAHSAASRWCGWEMGYADAVKPADRILIIPTYDSDSKPHGREFMDLYRHISVAAQGGYGVFDPVTRRGPLLQRLKPGKPGPDG</sequence>
<dbReference type="SUPFAM" id="SSF52200">
    <property type="entry name" value="Toll/Interleukin receptor TIR domain"/>
    <property type="match status" value="1"/>
</dbReference>
<keyword evidence="3" id="KW-1185">Reference proteome</keyword>
<evidence type="ECO:0000313" key="3">
    <source>
        <dbReference type="Proteomes" id="UP001081283"/>
    </source>
</evidence>
<dbReference type="Gene3D" id="3.40.50.10140">
    <property type="entry name" value="Toll/interleukin-1 receptor homology (TIR) domain"/>
    <property type="match status" value="1"/>
</dbReference>
<proteinExistence type="predicted"/>
<name>A0ABT3YIJ9_9HYPH</name>
<dbReference type="InterPro" id="IPR035897">
    <property type="entry name" value="Toll_tir_struct_dom_sf"/>
</dbReference>
<accession>A0ABT3YIJ9</accession>
<comment type="caution">
    <text evidence="2">The sequence shown here is derived from an EMBL/GenBank/DDBJ whole genome shotgun (WGS) entry which is preliminary data.</text>
</comment>
<dbReference type="InterPro" id="IPR000157">
    <property type="entry name" value="TIR_dom"/>
</dbReference>
<evidence type="ECO:0000313" key="2">
    <source>
        <dbReference type="EMBL" id="MCY0095725.1"/>
    </source>
</evidence>
<evidence type="ECO:0000259" key="1">
    <source>
        <dbReference type="Pfam" id="PF13676"/>
    </source>
</evidence>
<organism evidence="2 3">
    <name type="scientific">Hoeflea ulvae</name>
    <dbReference type="NCBI Taxonomy" id="2983764"/>
    <lineage>
        <taxon>Bacteria</taxon>
        <taxon>Pseudomonadati</taxon>
        <taxon>Pseudomonadota</taxon>
        <taxon>Alphaproteobacteria</taxon>
        <taxon>Hyphomicrobiales</taxon>
        <taxon>Rhizobiaceae</taxon>
        <taxon>Hoeflea</taxon>
    </lineage>
</organism>
<dbReference type="RefSeq" id="WP_267613599.1">
    <property type="nucleotide sequence ID" value="NZ_JAOVZQ010000001.1"/>
</dbReference>
<feature type="domain" description="TIR" evidence="1">
    <location>
        <begin position="35"/>
        <end position="142"/>
    </location>
</feature>
<protein>
    <submittedName>
        <fullName evidence="2">Toll/interleukin-1 receptor domain-containing protein</fullName>
    </submittedName>
</protein>
<dbReference type="Proteomes" id="UP001081283">
    <property type="component" value="Unassembled WGS sequence"/>
</dbReference>
<reference evidence="2" key="1">
    <citation type="submission" date="2022-10" db="EMBL/GenBank/DDBJ databases">
        <title>Hoeflea sp. J2-29, isolated from marine algae.</title>
        <authorList>
            <person name="Kristyanto S."/>
            <person name="Kim J.M."/>
            <person name="Jeon C.O."/>
        </authorList>
    </citation>
    <scope>NUCLEOTIDE SEQUENCE</scope>
    <source>
        <strain evidence="2">J2-29</strain>
    </source>
</reference>
<dbReference type="Pfam" id="PF13676">
    <property type="entry name" value="TIR_2"/>
    <property type="match status" value="1"/>
</dbReference>
<gene>
    <name evidence="2" type="ORF">OEG82_17110</name>
</gene>